<dbReference type="AlphaFoldDB" id="A0A6G0WMT2"/>
<reference evidence="3 4" key="1">
    <citation type="submission" date="2019-07" db="EMBL/GenBank/DDBJ databases">
        <title>Genomics analysis of Aphanomyces spp. identifies a new class of oomycete effector associated with host adaptation.</title>
        <authorList>
            <person name="Gaulin E."/>
        </authorList>
    </citation>
    <scope>NUCLEOTIDE SEQUENCE [LARGE SCALE GENOMIC DNA]</scope>
    <source>
        <strain evidence="3 4">ATCC 201684</strain>
    </source>
</reference>
<evidence type="ECO:0000313" key="3">
    <source>
        <dbReference type="EMBL" id="KAF0728638.1"/>
    </source>
</evidence>
<dbReference type="VEuPathDB" id="FungiDB:AeMF1_005775"/>
<dbReference type="PROSITE" id="PS50878">
    <property type="entry name" value="RT_POL"/>
    <property type="match status" value="1"/>
</dbReference>
<keyword evidence="4" id="KW-1185">Reference proteome</keyword>
<name>A0A6G0WMT2_9STRA</name>
<protein>
    <recommendedName>
        <fullName evidence="2">Reverse transcriptase domain-containing protein</fullName>
    </recommendedName>
</protein>
<feature type="domain" description="Reverse transcriptase" evidence="2">
    <location>
        <begin position="1"/>
        <end position="173"/>
    </location>
</feature>
<comment type="caution">
    <text evidence="3">The sequence shown here is derived from an EMBL/GenBank/DDBJ whole genome shotgun (WGS) entry which is preliminary data.</text>
</comment>
<dbReference type="Pfam" id="PF00078">
    <property type="entry name" value="RVT_1"/>
    <property type="match status" value="1"/>
</dbReference>
<dbReference type="InterPro" id="IPR000477">
    <property type="entry name" value="RT_dom"/>
</dbReference>
<evidence type="ECO:0000313" key="4">
    <source>
        <dbReference type="Proteomes" id="UP000481153"/>
    </source>
</evidence>
<dbReference type="PANTHER" id="PTHR47027">
    <property type="entry name" value="REVERSE TRANSCRIPTASE DOMAIN-CONTAINING PROTEIN"/>
    <property type="match status" value="1"/>
</dbReference>
<proteinExistence type="predicted"/>
<evidence type="ECO:0000256" key="1">
    <source>
        <dbReference type="SAM" id="MobiDB-lite"/>
    </source>
</evidence>
<accession>A0A6G0WMT2</accession>
<sequence>MDKQYILGIDLSRAFDTVDRSKLMSVLTPILTNDELRLTRNLLSTTSLSLRPSAQPKQSFPTNIGVPQGDALSPVLFIVYLEATLRDVSASPHLPPNLLSRTIAYADDADFICTNPTEMELIIQHAPPILRTWSLEMNIEKTEYSTLQRQPLTPTDTTDVTSWRNCKKLGSLLDDSNDLKRRFTLARSAFHRMWRLWFRRDLIAETTRLRLYNCYVLPVLTYNCGTWALTQSQLLTLESFHRRQLRALLGIFYPNHISNEALFTRCNCEPLRYTLIRARWTLFGHILRRPPDIPANVHMLNYFTAIHIPKWRGGPHITLPVILDRDLSPLQHFLRVRTAEDITNVRRYANDKERWRTLTNLIFEHCPPPPHRRQDNEHVPRMRTRPRLV</sequence>
<dbReference type="PANTHER" id="PTHR47027:SF20">
    <property type="entry name" value="REVERSE TRANSCRIPTASE-LIKE PROTEIN WITH RNA-DIRECTED DNA POLYMERASE DOMAIN"/>
    <property type="match status" value="1"/>
</dbReference>
<dbReference type="Proteomes" id="UP000481153">
    <property type="component" value="Unassembled WGS sequence"/>
</dbReference>
<gene>
    <name evidence="3" type="ORF">Ae201684_013597</name>
</gene>
<dbReference type="SUPFAM" id="SSF56672">
    <property type="entry name" value="DNA/RNA polymerases"/>
    <property type="match status" value="1"/>
</dbReference>
<feature type="region of interest" description="Disordered" evidence="1">
    <location>
        <begin position="366"/>
        <end position="389"/>
    </location>
</feature>
<dbReference type="EMBL" id="VJMJ01000175">
    <property type="protein sequence ID" value="KAF0728638.1"/>
    <property type="molecule type" value="Genomic_DNA"/>
</dbReference>
<organism evidence="3 4">
    <name type="scientific">Aphanomyces euteiches</name>
    <dbReference type="NCBI Taxonomy" id="100861"/>
    <lineage>
        <taxon>Eukaryota</taxon>
        <taxon>Sar</taxon>
        <taxon>Stramenopiles</taxon>
        <taxon>Oomycota</taxon>
        <taxon>Saprolegniomycetes</taxon>
        <taxon>Saprolegniales</taxon>
        <taxon>Verrucalvaceae</taxon>
        <taxon>Aphanomyces</taxon>
    </lineage>
</organism>
<evidence type="ECO:0000259" key="2">
    <source>
        <dbReference type="PROSITE" id="PS50878"/>
    </source>
</evidence>
<dbReference type="InterPro" id="IPR043502">
    <property type="entry name" value="DNA/RNA_pol_sf"/>
</dbReference>